<dbReference type="PROSITE" id="PS50096">
    <property type="entry name" value="IQ"/>
    <property type="match status" value="1"/>
</dbReference>
<sequence length="98" mass="11520">MIYAFKPKRLRWVFRRLKLRQQIATCGQETRTLNEATQDQRKHAVFWMAGNAFKKRYPDLAAIKIQSASRAYLARKALRALMALVRLQEIVCGRAVRR</sequence>
<dbReference type="Proteomes" id="UP000029121">
    <property type="component" value="Unassembled WGS sequence"/>
</dbReference>
<organism evidence="3 4">
    <name type="scientific">Capsella rubella</name>
    <dbReference type="NCBI Taxonomy" id="81985"/>
    <lineage>
        <taxon>Eukaryota</taxon>
        <taxon>Viridiplantae</taxon>
        <taxon>Streptophyta</taxon>
        <taxon>Embryophyta</taxon>
        <taxon>Tracheophyta</taxon>
        <taxon>Spermatophyta</taxon>
        <taxon>Magnoliopsida</taxon>
        <taxon>eudicotyledons</taxon>
        <taxon>Gunneridae</taxon>
        <taxon>Pentapetalae</taxon>
        <taxon>rosids</taxon>
        <taxon>malvids</taxon>
        <taxon>Brassicales</taxon>
        <taxon>Brassicaceae</taxon>
        <taxon>Camelineae</taxon>
        <taxon>Capsella</taxon>
    </lineage>
</organism>
<comment type="similarity">
    <text evidence="2">Belongs to the IQD family.</text>
</comment>
<evidence type="ECO:0000256" key="2">
    <source>
        <dbReference type="ARBA" id="ARBA00024341"/>
    </source>
</evidence>
<feature type="non-terminal residue" evidence="3">
    <location>
        <position position="98"/>
    </location>
</feature>
<dbReference type="InterPro" id="IPR000048">
    <property type="entry name" value="IQ_motif_EF-hand-BS"/>
</dbReference>
<evidence type="ECO:0000256" key="1">
    <source>
        <dbReference type="ARBA" id="ARBA00022860"/>
    </source>
</evidence>
<evidence type="ECO:0000313" key="3">
    <source>
        <dbReference type="EMBL" id="EOA34310.1"/>
    </source>
</evidence>
<gene>
    <name evidence="3" type="ORF">CARUB_v10021827mg</name>
</gene>
<evidence type="ECO:0000313" key="4">
    <source>
        <dbReference type="Proteomes" id="UP000029121"/>
    </source>
</evidence>
<dbReference type="Pfam" id="PF00612">
    <property type="entry name" value="IQ"/>
    <property type="match status" value="1"/>
</dbReference>
<proteinExistence type="inferred from homology"/>
<dbReference type="GO" id="GO:0005516">
    <property type="term" value="F:calmodulin binding"/>
    <property type="evidence" value="ECO:0007669"/>
    <property type="project" value="UniProtKB-KW"/>
</dbReference>
<reference evidence="4" key="1">
    <citation type="journal article" date="2013" name="Nat. Genet.">
        <title>The Capsella rubella genome and the genomic consequences of rapid mating system evolution.</title>
        <authorList>
            <person name="Slotte T."/>
            <person name="Hazzouri K.M."/>
            <person name="Agren J.A."/>
            <person name="Koenig D."/>
            <person name="Maumus F."/>
            <person name="Guo Y.L."/>
            <person name="Steige K."/>
            <person name="Platts A.E."/>
            <person name="Escobar J.S."/>
            <person name="Newman L.K."/>
            <person name="Wang W."/>
            <person name="Mandakova T."/>
            <person name="Vello E."/>
            <person name="Smith L.M."/>
            <person name="Henz S.R."/>
            <person name="Steffen J."/>
            <person name="Takuno S."/>
            <person name="Brandvain Y."/>
            <person name="Coop G."/>
            <person name="Andolfatto P."/>
            <person name="Hu T.T."/>
            <person name="Blanchette M."/>
            <person name="Clark R.M."/>
            <person name="Quesneville H."/>
            <person name="Nordborg M."/>
            <person name="Gaut B.S."/>
            <person name="Lysak M.A."/>
            <person name="Jenkins J."/>
            <person name="Grimwood J."/>
            <person name="Chapman J."/>
            <person name="Prochnik S."/>
            <person name="Shu S."/>
            <person name="Rokhsar D."/>
            <person name="Schmutz J."/>
            <person name="Weigel D."/>
            <person name="Wright S.I."/>
        </authorList>
    </citation>
    <scope>NUCLEOTIDE SEQUENCE [LARGE SCALE GENOMIC DNA]</scope>
    <source>
        <strain evidence="4">cv. Monte Gargano</strain>
    </source>
</reference>
<name>R0I875_9BRAS</name>
<protein>
    <submittedName>
        <fullName evidence="3">Uncharacterized protein</fullName>
    </submittedName>
</protein>
<accession>R0I875</accession>
<dbReference type="AlphaFoldDB" id="R0I875"/>
<dbReference type="PANTHER" id="PTHR32295:SF212">
    <property type="entry name" value="CALMODULIN BINDING PROTEIN-RELATED"/>
    <property type="match status" value="1"/>
</dbReference>
<dbReference type="PANTHER" id="PTHR32295">
    <property type="entry name" value="IQ-DOMAIN 5-RELATED"/>
    <property type="match status" value="1"/>
</dbReference>
<keyword evidence="4" id="KW-1185">Reference proteome</keyword>
<keyword evidence="1" id="KW-0112">Calmodulin-binding</keyword>
<dbReference type="STRING" id="81985.R0I875"/>
<dbReference type="EMBL" id="KB870806">
    <property type="protein sequence ID" value="EOA34310.1"/>
    <property type="molecule type" value="Genomic_DNA"/>
</dbReference>